<dbReference type="InterPro" id="IPR002035">
    <property type="entry name" value="VWF_A"/>
</dbReference>
<evidence type="ECO:0000313" key="2">
    <source>
        <dbReference type="EMBL" id="GAF98463.1"/>
    </source>
</evidence>
<dbReference type="InterPro" id="IPR051266">
    <property type="entry name" value="CLCR"/>
</dbReference>
<dbReference type="PANTHER" id="PTHR10579">
    <property type="entry name" value="CALCIUM-ACTIVATED CHLORIDE CHANNEL REGULATOR"/>
    <property type="match status" value="1"/>
</dbReference>
<evidence type="ECO:0000259" key="1">
    <source>
        <dbReference type="PROSITE" id="PS50234"/>
    </source>
</evidence>
<comment type="caution">
    <text evidence="2">The sequence shown here is derived from an EMBL/GenBank/DDBJ whole genome shotgun (WGS) entry which is preliminary data.</text>
</comment>
<dbReference type="AlphaFoldDB" id="X0TY27"/>
<dbReference type="InterPro" id="IPR036465">
    <property type="entry name" value="vWFA_dom_sf"/>
</dbReference>
<dbReference type="EMBL" id="BARS01010914">
    <property type="protein sequence ID" value="GAF98463.1"/>
    <property type="molecule type" value="Genomic_DNA"/>
</dbReference>
<proteinExistence type="predicted"/>
<dbReference type="SMART" id="SM00327">
    <property type="entry name" value="VWA"/>
    <property type="match status" value="1"/>
</dbReference>
<organism evidence="2">
    <name type="scientific">marine sediment metagenome</name>
    <dbReference type="NCBI Taxonomy" id="412755"/>
    <lineage>
        <taxon>unclassified sequences</taxon>
        <taxon>metagenomes</taxon>
        <taxon>ecological metagenomes</taxon>
    </lineage>
</organism>
<dbReference type="Gene3D" id="3.40.50.410">
    <property type="entry name" value="von Willebrand factor, type A domain"/>
    <property type="match status" value="1"/>
</dbReference>
<feature type="domain" description="VWFA" evidence="1">
    <location>
        <begin position="40"/>
        <end position="209"/>
    </location>
</feature>
<feature type="non-terminal residue" evidence="2">
    <location>
        <position position="291"/>
    </location>
</feature>
<dbReference type="PANTHER" id="PTHR10579:SF43">
    <property type="entry name" value="ZINC FINGER (C3HC4-TYPE RING FINGER) FAMILY PROTEIN"/>
    <property type="match status" value="1"/>
</dbReference>
<reference evidence="2" key="1">
    <citation type="journal article" date="2014" name="Front. Microbiol.">
        <title>High frequency of phylogenetically diverse reductive dehalogenase-homologous genes in deep subseafloor sedimentary metagenomes.</title>
        <authorList>
            <person name="Kawai M."/>
            <person name="Futagami T."/>
            <person name="Toyoda A."/>
            <person name="Takaki Y."/>
            <person name="Nishi S."/>
            <person name="Hori S."/>
            <person name="Arai W."/>
            <person name="Tsubouchi T."/>
            <person name="Morono Y."/>
            <person name="Uchiyama I."/>
            <person name="Ito T."/>
            <person name="Fujiyama A."/>
            <person name="Inagaki F."/>
            <person name="Takami H."/>
        </authorList>
    </citation>
    <scope>NUCLEOTIDE SEQUENCE</scope>
    <source>
        <strain evidence="2">Expedition CK06-06</strain>
    </source>
</reference>
<dbReference type="Pfam" id="PF00092">
    <property type="entry name" value="VWA"/>
    <property type="match status" value="1"/>
</dbReference>
<feature type="non-terminal residue" evidence="2">
    <location>
        <position position="1"/>
    </location>
</feature>
<gene>
    <name evidence="2" type="ORF">S01H1_20055</name>
</gene>
<name>X0TY27_9ZZZZ</name>
<dbReference type="SUPFAM" id="SSF53300">
    <property type="entry name" value="vWA-like"/>
    <property type="match status" value="1"/>
</dbReference>
<dbReference type="PROSITE" id="PS50234">
    <property type="entry name" value="VWFA"/>
    <property type="match status" value="1"/>
</dbReference>
<protein>
    <recommendedName>
        <fullName evidence="1">VWFA domain-containing protein</fullName>
    </recommendedName>
</protein>
<sequence>TLTTTLNKTSVPVTRTQQLIYVLIEAKPSEILSKTRMSLNFGFVLDRSGSMRGEKIARLKEAVELALGKLAPDDWVSVTTFSDSAEVIAKNGPVADQRTVLSKIRRIRAGGGTQMSRGMSLGLREVYGQFSEDRVNQLLLLTDGQTYGDEAQCLKLAREAGEHKIPIQALGLGDDWNEDLLDEMGQRSGGDSDLVESADEIVPLFTQTVERSQKAVVRNAQMILRLVGGVVPRQVFQVTPLISNLGYQPIGEHDVQVQLGELDAEQGKSLLVELLLPQRRPGRYRVAQAEI</sequence>
<accession>X0TY27</accession>